<name>U7QFX8_9CYAN</name>
<dbReference type="Proteomes" id="UP000017127">
    <property type="component" value="Unassembled WGS sequence"/>
</dbReference>
<dbReference type="CDD" id="cd14503">
    <property type="entry name" value="PTP-bact"/>
    <property type="match status" value="1"/>
</dbReference>
<dbReference type="SUPFAM" id="SSF52799">
    <property type="entry name" value="(Phosphotyrosine protein) phosphatases II"/>
    <property type="match status" value="1"/>
</dbReference>
<evidence type="ECO:0000259" key="1">
    <source>
        <dbReference type="Pfam" id="PF04273"/>
    </source>
</evidence>
<feature type="domain" description="Beta-lactamase hydrolase-like protein phosphatase-like" evidence="1">
    <location>
        <begin position="4"/>
        <end position="101"/>
    </location>
</feature>
<evidence type="ECO:0000313" key="2">
    <source>
        <dbReference type="EMBL" id="ERT03876.1"/>
    </source>
</evidence>
<keyword evidence="5" id="KW-1185">Reference proteome</keyword>
<accession>U7QFX8</accession>
<dbReference type="EMBL" id="AUZM01000045">
    <property type="protein sequence ID" value="ERT05960.1"/>
    <property type="molecule type" value="Genomic_DNA"/>
</dbReference>
<dbReference type="InterPro" id="IPR029021">
    <property type="entry name" value="Prot-tyrosine_phosphatase-like"/>
</dbReference>
<dbReference type="OrthoDB" id="531258at2"/>
<dbReference type="InterPro" id="IPR005939">
    <property type="entry name" value="BLH_phosphatase-like"/>
</dbReference>
<comment type="caution">
    <text evidence="4">The sequence shown here is derived from an EMBL/GenBank/DDBJ whole genome shotgun (WGS) entry which is preliminary data.</text>
</comment>
<sequence length="150" mass="16757">MENLKKINEQLSIATNQVTPTQLQQAAQAGFKSVLNFRSPQEEGFLSDEEKQAEAAGLEYVNLPVKPNGITEELADKIIQQIDYLPKPVLLHCKSGLRSGAMGLMYIAIKENISADTILEQGKEMGFDCNTFPQMKEFLITYISKHSNNH</sequence>
<evidence type="ECO:0000313" key="5">
    <source>
        <dbReference type="Proteomes" id="UP000017127"/>
    </source>
</evidence>
<organism evidence="4 5">
    <name type="scientific">Lyngbya aestuarii BL J</name>
    <dbReference type="NCBI Taxonomy" id="1348334"/>
    <lineage>
        <taxon>Bacteria</taxon>
        <taxon>Bacillati</taxon>
        <taxon>Cyanobacteriota</taxon>
        <taxon>Cyanophyceae</taxon>
        <taxon>Oscillatoriophycideae</taxon>
        <taxon>Oscillatoriales</taxon>
        <taxon>Microcoleaceae</taxon>
        <taxon>Lyngbya</taxon>
    </lineage>
</organism>
<reference evidence="4 5" key="1">
    <citation type="journal article" date="2013" name="Front. Microbiol.">
        <title>Comparative genomic analyses of the cyanobacterium, Lyngbya aestuarii BL J, a powerful hydrogen producer.</title>
        <authorList>
            <person name="Kothari A."/>
            <person name="Vaughn M."/>
            <person name="Garcia-Pichel F."/>
        </authorList>
    </citation>
    <scope>NUCLEOTIDE SEQUENCE [LARGE SCALE GENOMIC DNA]</scope>
    <source>
        <strain evidence="4 5">BL J</strain>
    </source>
</reference>
<dbReference type="Pfam" id="PF04273">
    <property type="entry name" value="BLH_phosphatase"/>
    <property type="match status" value="1"/>
</dbReference>
<dbReference type="GO" id="GO:0016787">
    <property type="term" value="F:hydrolase activity"/>
    <property type="evidence" value="ECO:0007669"/>
    <property type="project" value="InterPro"/>
</dbReference>
<dbReference type="RefSeq" id="WP_023067812.1">
    <property type="nucleotide sequence ID" value="NZ_AUZM01000045.1"/>
</dbReference>
<evidence type="ECO:0000313" key="3">
    <source>
        <dbReference type="EMBL" id="ERT05740.1"/>
    </source>
</evidence>
<gene>
    <name evidence="4" type="ORF">M595_4110</name>
    <name evidence="3" type="ORF">M595_4340</name>
    <name evidence="2" type="ORF">M595_6181</name>
</gene>
<dbReference type="Gene3D" id="3.90.190.10">
    <property type="entry name" value="Protein tyrosine phosphatase superfamily"/>
    <property type="match status" value="1"/>
</dbReference>
<dbReference type="AlphaFoldDB" id="U7QFX8"/>
<proteinExistence type="predicted"/>
<protein>
    <recommendedName>
        <fullName evidence="1">Beta-lactamase hydrolase-like protein phosphatase-like domain-containing protein</fullName>
    </recommendedName>
</protein>
<evidence type="ECO:0000313" key="4">
    <source>
        <dbReference type="EMBL" id="ERT05960.1"/>
    </source>
</evidence>
<dbReference type="EMBL" id="AUZM01000170">
    <property type="protein sequence ID" value="ERT03876.1"/>
    <property type="molecule type" value="Genomic_DNA"/>
</dbReference>
<dbReference type="EMBL" id="AUZM01000050">
    <property type="protein sequence ID" value="ERT05740.1"/>
    <property type="molecule type" value="Genomic_DNA"/>
</dbReference>
<dbReference type="PATRIC" id="fig|1348334.3.peg.3976"/>